<dbReference type="OrthoDB" id="9796962at2"/>
<feature type="signal peptide" evidence="1">
    <location>
        <begin position="1"/>
        <end position="21"/>
    </location>
</feature>
<name>A0A918YY78_9GAMM</name>
<dbReference type="Proteomes" id="UP000636453">
    <property type="component" value="Unassembled WGS sequence"/>
</dbReference>
<keyword evidence="1" id="KW-0732">Signal</keyword>
<dbReference type="RefSeq" id="WP_146474614.1">
    <property type="nucleotide sequence ID" value="NZ_BNCF01000003.1"/>
</dbReference>
<protein>
    <submittedName>
        <fullName evidence="2">Transporter</fullName>
    </submittedName>
</protein>
<accession>A0A918YY78</accession>
<sequence>MIRSVLIAALALAFLPAIAFAATPPTCLPRAERAWVRVLPAAMPMNAGYLRLRNPCAAPLAIVAASSPAYGEVSIHETRTVDGVSRMREVAELPLAPGATVEMKPGGLHLMLMRPTAPVRIGQRVPIDLHLKDGRRLPVEFEARAAAP</sequence>
<dbReference type="Pfam" id="PF04314">
    <property type="entry name" value="PCuAC"/>
    <property type="match status" value="1"/>
</dbReference>
<evidence type="ECO:0000313" key="2">
    <source>
        <dbReference type="EMBL" id="GHE29136.1"/>
    </source>
</evidence>
<dbReference type="InterPro" id="IPR007410">
    <property type="entry name" value="LpqE-like"/>
</dbReference>
<dbReference type="SUPFAM" id="SSF110087">
    <property type="entry name" value="DR1885-like metal-binding protein"/>
    <property type="match status" value="1"/>
</dbReference>
<gene>
    <name evidence="2" type="ORF">GCM10007167_08650</name>
</gene>
<reference evidence="2" key="1">
    <citation type="journal article" date="2014" name="Int. J. Syst. Evol. Microbiol.">
        <title>Complete genome sequence of Corynebacterium casei LMG S-19264T (=DSM 44701T), isolated from a smear-ripened cheese.</title>
        <authorList>
            <consortium name="US DOE Joint Genome Institute (JGI-PGF)"/>
            <person name="Walter F."/>
            <person name="Albersmeier A."/>
            <person name="Kalinowski J."/>
            <person name="Ruckert C."/>
        </authorList>
    </citation>
    <scope>NUCLEOTIDE SEQUENCE</scope>
    <source>
        <strain evidence="2">KCTC 32020</strain>
    </source>
</reference>
<dbReference type="AlphaFoldDB" id="A0A918YY78"/>
<reference evidence="2" key="2">
    <citation type="submission" date="2020-09" db="EMBL/GenBank/DDBJ databases">
        <authorList>
            <person name="Sun Q."/>
            <person name="Kim S."/>
        </authorList>
    </citation>
    <scope>NUCLEOTIDE SEQUENCE</scope>
    <source>
        <strain evidence="2">KCTC 32020</strain>
    </source>
</reference>
<dbReference type="Gene3D" id="2.60.40.1890">
    <property type="entry name" value="PCu(A)C copper chaperone"/>
    <property type="match status" value="1"/>
</dbReference>
<organism evidence="2 3">
    <name type="scientific">Vulcaniibacterium thermophilum</name>
    <dbReference type="NCBI Taxonomy" id="1169913"/>
    <lineage>
        <taxon>Bacteria</taxon>
        <taxon>Pseudomonadati</taxon>
        <taxon>Pseudomonadota</taxon>
        <taxon>Gammaproteobacteria</taxon>
        <taxon>Lysobacterales</taxon>
        <taxon>Lysobacteraceae</taxon>
        <taxon>Vulcaniibacterium</taxon>
    </lineage>
</organism>
<evidence type="ECO:0000256" key="1">
    <source>
        <dbReference type="SAM" id="SignalP"/>
    </source>
</evidence>
<proteinExistence type="predicted"/>
<keyword evidence="3" id="KW-1185">Reference proteome</keyword>
<dbReference type="EMBL" id="BNCF01000003">
    <property type="protein sequence ID" value="GHE29136.1"/>
    <property type="molecule type" value="Genomic_DNA"/>
</dbReference>
<dbReference type="InterPro" id="IPR036182">
    <property type="entry name" value="PCuAC_sf"/>
</dbReference>
<dbReference type="PANTHER" id="PTHR36302:SF1">
    <property type="entry name" value="COPPER CHAPERONE PCU(A)C"/>
    <property type="match status" value="1"/>
</dbReference>
<evidence type="ECO:0000313" key="3">
    <source>
        <dbReference type="Proteomes" id="UP000636453"/>
    </source>
</evidence>
<dbReference type="PANTHER" id="PTHR36302">
    <property type="entry name" value="BLR7088 PROTEIN"/>
    <property type="match status" value="1"/>
</dbReference>
<feature type="chain" id="PRO_5037735715" evidence="1">
    <location>
        <begin position="22"/>
        <end position="148"/>
    </location>
</feature>
<comment type="caution">
    <text evidence="2">The sequence shown here is derived from an EMBL/GenBank/DDBJ whole genome shotgun (WGS) entry which is preliminary data.</text>
</comment>
<dbReference type="InterPro" id="IPR058248">
    <property type="entry name" value="Lxx211020-like"/>
</dbReference>